<comment type="caution">
    <text evidence="2">The sequence shown here is derived from an EMBL/GenBank/DDBJ whole genome shotgun (WGS) entry which is preliminary data.</text>
</comment>
<keyword evidence="1" id="KW-1133">Transmembrane helix</keyword>
<dbReference type="AlphaFoldDB" id="A0AAV9UDM0"/>
<organism evidence="2 3">
    <name type="scientific">Orbilia brochopaga</name>
    <dbReference type="NCBI Taxonomy" id="3140254"/>
    <lineage>
        <taxon>Eukaryota</taxon>
        <taxon>Fungi</taxon>
        <taxon>Dikarya</taxon>
        <taxon>Ascomycota</taxon>
        <taxon>Pezizomycotina</taxon>
        <taxon>Orbiliomycetes</taxon>
        <taxon>Orbiliales</taxon>
        <taxon>Orbiliaceae</taxon>
        <taxon>Orbilia</taxon>
    </lineage>
</organism>
<keyword evidence="3" id="KW-1185">Reference proteome</keyword>
<protein>
    <submittedName>
        <fullName evidence="2">Uncharacterized protein</fullName>
    </submittedName>
</protein>
<keyword evidence="1" id="KW-0812">Transmembrane</keyword>
<feature type="transmembrane region" description="Helical" evidence="1">
    <location>
        <begin position="7"/>
        <end position="32"/>
    </location>
</feature>
<dbReference type="Proteomes" id="UP001375240">
    <property type="component" value="Unassembled WGS sequence"/>
</dbReference>
<dbReference type="EMBL" id="JAVHNQ010000008">
    <property type="protein sequence ID" value="KAK6340550.1"/>
    <property type="molecule type" value="Genomic_DNA"/>
</dbReference>
<evidence type="ECO:0000256" key="1">
    <source>
        <dbReference type="SAM" id="Phobius"/>
    </source>
</evidence>
<evidence type="ECO:0000313" key="2">
    <source>
        <dbReference type="EMBL" id="KAK6340550.1"/>
    </source>
</evidence>
<proteinExistence type="predicted"/>
<evidence type="ECO:0000313" key="3">
    <source>
        <dbReference type="Proteomes" id="UP001375240"/>
    </source>
</evidence>
<sequence length="178" mass="19600">MLSGKSVICTMQVCMILLMLFASLTVTVYTFVGSLGHSVAPPLDRQGPPGDEGDQTSAVKLSAKCQAREVLAECKSRGNDVFAGIPSDAKLIPIKRTGNSDNRWGDDECHHPRVDVFDVQKDQYVYVHAFEAGSNASLWASAQVFANQFPELFNNTERYHKLLEERGPRKLGVGLWEG</sequence>
<name>A0AAV9UDM0_9PEZI</name>
<accession>A0AAV9UDM0</accession>
<keyword evidence="1" id="KW-0472">Membrane</keyword>
<reference evidence="2 3" key="1">
    <citation type="submission" date="2019-10" db="EMBL/GenBank/DDBJ databases">
        <authorList>
            <person name="Palmer J.M."/>
        </authorList>
    </citation>
    <scope>NUCLEOTIDE SEQUENCE [LARGE SCALE GENOMIC DNA]</scope>
    <source>
        <strain evidence="2 3">TWF696</strain>
    </source>
</reference>
<gene>
    <name evidence="2" type="ORF">TWF696_008877</name>
</gene>